<reference evidence="7 8" key="1">
    <citation type="submission" date="2022-06" db="EMBL/GenBank/DDBJ databases">
        <title>New Species of the Genus Actinoplanes, ActinopZanes ferrugineus.</title>
        <authorList>
            <person name="Ding P."/>
        </authorList>
    </citation>
    <scope>NUCLEOTIDE SEQUENCE [LARGE SCALE GENOMIC DNA]</scope>
    <source>
        <strain evidence="7 8">TRM88003</strain>
    </source>
</reference>
<dbReference type="SUPFAM" id="SSF52540">
    <property type="entry name" value="P-loop containing nucleoside triphosphate hydrolases"/>
    <property type="match status" value="1"/>
</dbReference>
<dbReference type="SMART" id="SM01043">
    <property type="entry name" value="BTAD"/>
    <property type="match status" value="1"/>
</dbReference>
<dbReference type="Pfam" id="PF03704">
    <property type="entry name" value="BTAD"/>
    <property type="match status" value="1"/>
</dbReference>
<dbReference type="InterPro" id="IPR019734">
    <property type="entry name" value="TPR_rpt"/>
</dbReference>
<comment type="similarity">
    <text evidence="1">Belongs to the AfsR/DnrI/RedD regulatory family.</text>
</comment>
<dbReference type="InterPro" id="IPR036388">
    <property type="entry name" value="WH-like_DNA-bd_sf"/>
</dbReference>
<dbReference type="Gene3D" id="1.25.40.10">
    <property type="entry name" value="Tetratricopeptide repeat domain"/>
    <property type="match status" value="2"/>
</dbReference>
<dbReference type="InterPro" id="IPR016032">
    <property type="entry name" value="Sig_transdc_resp-reg_C-effctor"/>
</dbReference>
<gene>
    <name evidence="7" type="ORF">M1L60_25820</name>
</gene>
<comment type="caution">
    <text evidence="7">The sequence shown here is derived from an EMBL/GenBank/DDBJ whole genome shotgun (WGS) entry which is preliminary data.</text>
</comment>
<dbReference type="Proteomes" id="UP001523369">
    <property type="component" value="Unassembled WGS sequence"/>
</dbReference>
<name>A0ABT1DT46_9ACTN</name>
<dbReference type="InterPro" id="IPR027417">
    <property type="entry name" value="P-loop_NTPase"/>
</dbReference>
<evidence type="ECO:0000256" key="3">
    <source>
        <dbReference type="ARBA" id="ARBA00023125"/>
    </source>
</evidence>
<dbReference type="InterPro" id="IPR005158">
    <property type="entry name" value="BTAD"/>
</dbReference>
<dbReference type="PRINTS" id="PR00364">
    <property type="entry name" value="DISEASERSIST"/>
</dbReference>
<dbReference type="SMART" id="SM00028">
    <property type="entry name" value="TPR"/>
    <property type="match status" value="4"/>
</dbReference>
<feature type="domain" description="OmpR/PhoB-type" evidence="6">
    <location>
        <begin position="1"/>
        <end position="94"/>
    </location>
</feature>
<dbReference type="Pfam" id="PF13424">
    <property type="entry name" value="TPR_12"/>
    <property type="match status" value="1"/>
</dbReference>
<feature type="DNA-binding region" description="OmpR/PhoB-type" evidence="5">
    <location>
        <begin position="1"/>
        <end position="94"/>
    </location>
</feature>
<evidence type="ECO:0000313" key="7">
    <source>
        <dbReference type="EMBL" id="MCO8274023.1"/>
    </source>
</evidence>
<protein>
    <submittedName>
        <fullName evidence="7">Tetratricopeptide repeat protein</fullName>
    </submittedName>
</protein>
<dbReference type="PANTHER" id="PTHR35807">
    <property type="entry name" value="TRANSCRIPTIONAL REGULATOR REDD-RELATED"/>
    <property type="match status" value="1"/>
</dbReference>
<dbReference type="Gene3D" id="1.10.10.10">
    <property type="entry name" value="Winged helix-like DNA-binding domain superfamily/Winged helix DNA-binding domain"/>
    <property type="match status" value="1"/>
</dbReference>
<dbReference type="InterPro" id="IPR051677">
    <property type="entry name" value="AfsR-DnrI-RedD_regulator"/>
</dbReference>
<dbReference type="Pfam" id="PF00486">
    <property type="entry name" value="Trans_reg_C"/>
    <property type="match status" value="1"/>
</dbReference>
<accession>A0ABT1DT46</accession>
<dbReference type="PROSITE" id="PS51755">
    <property type="entry name" value="OMPR_PHOB"/>
    <property type="match status" value="1"/>
</dbReference>
<dbReference type="CDD" id="cd15831">
    <property type="entry name" value="BTAD"/>
    <property type="match status" value="1"/>
</dbReference>
<dbReference type="SMART" id="SM00862">
    <property type="entry name" value="Trans_reg_C"/>
    <property type="match status" value="1"/>
</dbReference>
<dbReference type="SUPFAM" id="SSF48452">
    <property type="entry name" value="TPR-like"/>
    <property type="match status" value="3"/>
</dbReference>
<dbReference type="InterPro" id="IPR001867">
    <property type="entry name" value="OmpR/PhoB-type_DNA-bd"/>
</dbReference>
<dbReference type="SUPFAM" id="SSF46894">
    <property type="entry name" value="C-terminal effector domain of the bipartite response regulators"/>
    <property type="match status" value="1"/>
</dbReference>
<sequence>MIEFRLLGPVELWVGDTRLDVGQPRQRAVLAVLAADAGRTVSADTLIDRLWGETPPATARRSLHAHVARVRGVLAQAGGQVALIHCTGGYRLDTEPERVDLHRMRALLERGRHDVGPLREAVALWRGEPLTGVTGPWADRMRQSWQQEHLDLMLAWARAELVAGDPGPVIRRLSELTGEHPLTEPLDTELIRALHTAGRSAEALARYAEVRDRLADELGVDPGTELQALHRTILGGPPPAPVVPAQLPAEVAGFTGRDALLAELDALPPGAVATLSGPAGVGKTSLAVHWARRAAHLFPDGQLYADLRGFDAGDQVLDPGEAVRGFLHALGVPPDRMPPTAAAQAGLYRSLLAGRRVLVLLDNARDADHVRDLLPGSPTGLTVVTSRNQLTPLLATHGARPVRLVPLTAGEAHDLLSRRLGAGRVTADPGATAQIIDACAGLPLALAIAAARVQHNTFPLQAFAGELAGARLDALDAGDSATRIETVFDWSYTALSPSAARLFRLLSLHPGPDVGTAAAAGLTGERPSATRRDLAELVRASMLAEQAPGRYAFHDLLRAYAGKGTRDEAATTRLLDHYLHTASAAAKILDPAQDPLSLEPPAPGVRVDPPVKYEEAMDWFTAERLPLLAVIRQAAAAGYDAVSWQLTLSMVTFLDWQGYWHDLEAACRIAVEAAARCADATALARAHRNLSVAHLGLRRFDEGEAELRTALGISTGAGDVIGQAYAHNSLAALHDRQDRPDLALPEARRSLELFETTGHRVGQANALNSVGWYQALLGAYEESVASCRRALALLEELGDRYGQAHTWDSLGYSAHHLGRHADAVDCYQHAVAIFHDLGDRYQEADTTGKLGDVHQGAGDLEAARAAWQHAWGILTELDHPDAAALQARLG</sequence>
<evidence type="ECO:0000256" key="4">
    <source>
        <dbReference type="ARBA" id="ARBA00023163"/>
    </source>
</evidence>
<evidence type="ECO:0000256" key="5">
    <source>
        <dbReference type="PROSITE-ProRule" id="PRU01091"/>
    </source>
</evidence>
<evidence type="ECO:0000256" key="1">
    <source>
        <dbReference type="ARBA" id="ARBA00005820"/>
    </source>
</evidence>
<keyword evidence="4" id="KW-0804">Transcription</keyword>
<dbReference type="RefSeq" id="WP_253240099.1">
    <property type="nucleotide sequence ID" value="NZ_JAMYJR010000028.1"/>
</dbReference>
<organism evidence="7 8">
    <name type="scientific">Paractinoplanes aksuensis</name>
    <dbReference type="NCBI Taxonomy" id="2939490"/>
    <lineage>
        <taxon>Bacteria</taxon>
        <taxon>Bacillati</taxon>
        <taxon>Actinomycetota</taxon>
        <taxon>Actinomycetes</taxon>
        <taxon>Micromonosporales</taxon>
        <taxon>Micromonosporaceae</taxon>
        <taxon>Paractinoplanes</taxon>
    </lineage>
</organism>
<keyword evidence="2" id="KW-0805">Transcription regulation</keyword>
<evidence type="ECO:0000313" key="8">
    <source>
        <dbReference type="Proteomes" id="UP001523369"/>
    </source>
</evidence>
<keyword evidence="8" id="KW-1185">Reference proteome</keyword>
<evidence type="ECO:0000256" key="2">
    <source>
        <dbReference type="ARBA" id="ARBA00023015"/>
    </source>
</evidence>
<dbReference type="PANTHER" id="PTHR35807:SF1">
    <property type="entry name" value="TRANSCRIPTIONAL REGULATOR REDD"/>
    <property type="match status" value="1"/>
</dbReference>
<dbReference type="EMBL" id="JAMYJR010000028">
    <property type="protein sequence ID" value="MCO8274023.1"/>
    <property type="molecule type" value="Genomic_DNA"/>
</dbReference>
<proteinExistence type="inferred from homology"/>
<dbReference type="InterPro" id="IPR011990">
    <property type="entry name" value="TPR-like_helical_dom_sf"/>
</dbReference>
<keyword evidence="3 5" id="KW-0238">DNA-binding</keyword>
<evidence type="ECO:0000259" key="6">
    <source>
        <dbReference type="PROSITE" id="PS51755"/>
    </source>
</evidence>